<dbReference type="GO" id="GO:0005763">
    <property type="term" value="C:mitochondrial small ribosomal subunit"/>
    <property type="evidence" value="ECO:0007669"/>
    <property type="project" value="TreeGrafter"/>
</dbReference>
<keyword evidence="3" id="KW-0809">Transit peptide</keyword>
<accession>A0A8K0JF35</accession>
<dbReference type="PANTHER" id="PTHR12810">
    <property type="entry name" value="MITOCHONDRIAL 28S RIBOSOMAL PROTEIN S29"/>
    <property type="match status" value="1"/>
</dbReference>
<dbReference type="EMBL" id="JABELV010000227">
    <property type="protein sequence ID" value="KAG7527804.1"/>
    <property type="molecule type" value="Genomic_DNA"/>
</dbReference>
<dbReference type="InterPro" id="IPR027417">
    <property type="entry name" value="P-loop_NTPase"/>
</dbReference>
<gene>
    <name evidence="9" type="ORF">FFLO_06575</name>
</gene>
<dbReference type="Proteomes" id="UP000812966">
    <property type="component" value="Unassembled WGS sequence"/>
</dbReference>
<evidence type="ECO:0000256" key="3">
    <source>
        <dbReference type="ARBA" id="ARBA00022946"/>
    </source>
</evidence>
<dbReference type="AlphaFoldDB" id="A0A8K0JF35"/>
<dbReference type="GO" id="GO:0003735">
    <property type="term" value="F:structural constituent of ribosome"/>
    <property type="evidence" value="ECO:0007669"/>
    <property type="project" value="TreeGrafter"/>
</dbReference>
<comment type="subcellular location">
    <subcellularLocation>
        <location evidence="1">Mitochondrion</location>
    </subcellularLocation>
</comment>
<evidence type="ECO:0000256" key="1">
    <source>
        <dbReference type="ARBA" id="ARBA00004173"/>
    </source>
</evidence>
<evidence type="ECO:0000256" key="6">
    <source>
        <dbReference type="ARBA" id="ARBA00023274"/>
    </source>
</evidence>
<evidence type="ECO:0000313" key="9">
    <source>
        <dbReference type="EMBL" id="KAG7527804.1"/>
    </source>
</evidence>
<dbReference type="OrthoDB" id="274828at2759"/>
<comment type="similarity">
    <text evidence="2">Belongs to the mitochondrion-specific ribosomal protein mS29 family.</text>
</comment>
<evidence type="ECO:0000256" key="7">
    <source>
        <dbReference type="ARBA" id="ARBA00035140"/>
    </source>
</evidence>
<dbReference type="PANTHER" id="PTHR12810:SF0">
    <property type="entry name" value="SMALL RIBOSOMAL SUBUNIT PROTEIN MS29"/>
    <property type="match status" value="1"/>
</dbReference>
<protein>
    <recommendedName>
        <fullName evidence="7">Small ribosomal subunit protein mS29</fullName>
    </recommendedName>
</protein>
<keyword evidence="10" id="KW-1185">Reference proteome</keyword>
<feature type="region of interest" description="Disordered" evidence="8">
    <location>
        <begin position="61"/>
        <end position="82"/>
    </location>
</feature>
<dbReference type="InterPro" id="IPR019368">
    <property type="entry name" value="Ribosomal_mS29"/>
</dbReference>
<keyword evidence="4" id="KW-0689">Ribosomal protein</keyword>
<evidence type="ECO:0000256" key="2">
    <source>
        <dbReference type="ARBA" id="ARBA00009863"/>
    </source>
</evidence>
<evidence type="ECO:0000256" key="4">
    <source>
        <dbReference type="ARBA" id="ARBA00022980"/>
    </source>
</evidence>
<organism evidence="9 10">
    <name type="scientific">Filobasidium floriforme</name>
    <dbReference type="NCBI Taxonomy" id="5210"/>
    <lineage>
        <taxon>Eukaryota</taxon>
        <taxon>Fungi</taxon>
        <taxon>Dikarya</taxon>
        <taxon>Basidiomycota</taxon>
        <taxon>Agaricomycotina</taxon>
        <taxon>Tremellomycetes</taxon>
        <taxon>Filobasidiales</taxon>
        <taxon>Filobasidiaceae</taxon>
        <taxon>Filobasidium</taxon>
    </lineage>
</organism>
<reference evidence="9" key="1">
    <citation type="submission" date="2020-04" db="EMBL/GenBank/DDBJ databases">
        <title>Analysis of mating type loci in Filobasidium floriforme.</title>
        <authorList>
            <person name="Nowrousian M."/>
        </authorList>
    </citation>
    <scope>NUCLEOTIDE SEQUENCE</scope>
    <source>
        <strain evidence="9">CBS 6242</strain>
    </source>
</reference>
<comment type="caution">
    <text evidence="9">The sequence shown here is derived from an EMBL/GenBank/DDBJ whole genome shotgun (WGS) entry which is preliminary data.</text>
</comment>
<name>A0A8K0JF35_9TREE</name>
<proteinExistence type="inferred from homology"/>
<sequence>MAAFYNRCIASSSRLAATQPSNIAVAAFSTSASSLAAAKGKKPGKAPVTKKKPGSFSKVRNTAVKGKEASSGGARGGETQTNQIDLTESVAAEFEPTVAVHAGVPTRFKKQNVDQLQAYGLPRRIAQEFQKGQAATVTRISSDKLISRLNSAAEKSSKETRLILNGSKGSGKSTIMLQAMSAAWQKGWIVIYLPRATELIDSTSPYAYNTTTQTFYQPALSSTLLSSMLAANKKALSEISLGREYETATGQRFQADEKLDALMARAAKDETISVGVLEIVFEVLAKQTTSPVLLAVDEAQALFMRSNYRTPHFDHLESYALSLPRLLLDYVSGRKSFDKGAILTSISLSTAQHAPPKEIYAAVPELSKAPVVTPYDKLDEHHVEAARGLEVFDVGDRLDLQEARGILDLCQQRKFVFGVTDEILLGKFAESGGNVNEFVRGLRSTLTV</sequence>
<evidence type="ECO:0000256" key="5">
    <source>
        <dbReference type="ARBA" id="ARBA00023128"/>
    </source>
</evidence>
<evidence type="ECO:0000256" key="8">
    <source>
        <dbReference type="SAM" id="MobiDB-lite"/>
    </source>
</evidence>
<evidence type="ECO:0000313" key="10">
    <source>
        <dbReference type="Proteomes" id="UP000812966"/>
    </source>
</evidence>
<dbReference type="Gene3D" id="3.40.50.300">
    <property type="entry name" value="P-loop containing nucleotide triphosphate hydrolases"/>
    <property type="match status" value="1"/>
</dbReference>
<keyword evidence="5" id="KW-0496">Mitochondrion</keyword>
<dbReference type="Pfam" id="PF10236">
    <property type="entry name" value="DAP3"/>
    <property type="match status" value="1"/>
</dbReference>
<keyword evidence="6" id="KW-0687">Ribonucleoprotein</keyword>
<dbReference type="SUPFAM" id="SSF52540">
    <property type="entry name" value="P-loop containing nucleoside triphosphate hydrolases"/>
    <property type="match status" value="1"/>
</dbReference>